<proteinExistence type="predicted"/>
<name>A0A8B8KXN2_ABRPR</name>
<dbReference type="KEGG" id="aprc:113859577"/>
<reference evidence="3" key="2">
    <citation type="submission" date="2025-08" db="UniProtKB">
        <authorList>
            <consortium name="RefSeq"/>
        </authorList>
    </citation>
    <scope>IDENTIFICATION</scope>
    <source>
        <tissue evidence="3">Young leaves</tissue>
    </source>
</reference>
<gene>
    <name evidence="3" type="primary">LOC113859577</name>
</gene>
<evidence type="ECO:0000259" key="1">
    <source>
        <dbReference type="Pfam" id="PF03732"/>
    </source>
</evidence>
<keyword evidence="2" id="KW-1185">Reference proteome</keyword>
<sequence length="188" mass="21709">MGCHEKNKVAYAAYLLCGEAKDWWRFVGQTLPQEDGYIQWEMFKTIFLGNYFSWDLRKQKAREFLELKQGSMTVGEYAEDLCAQFEHRLRSNIRAAFHTMDGRQLPPPHGCNVCGHESLDKGIGQKSSQEKSVRPVVHSRSLIDTYVVEGPMIDEDLIYLINFNQDNEKLVAMVKRETKEDVEAKKDA</sequence>
<organism evidence="2 3">
    <name type="scientific">Abrus precatorius</name>
    <name type="common">Indian licorice</name>
    <name type="synonym">Glycine abrus</name>
    <dbReference type="NCBI Taxonomy" id="3816"/>
    <lineage>
        <taxon>Eukaryota</taxon>
        <taxon>Viridiplantae</taxon>
        <taxon>Streptophyta</taxon>
        <taxon>Embryophyta</taxon>
        <taxon>Tracheophyta</taxon>
        <taxon>Spermatophyta</taxon>
        <taxon>Magnoliopsida</taxon>
        <taxon>eudicotyledons</taxon>
        <taxon>Gunneridae</taxon>
        <taxon>Pentapetalae</taxon>
        <taxon>rosids</taxon>
        <taxon>fabids</taxon>
        <taxon>Fabales</taxon>
        <taxon>Fabaceae</taxon>
        <taxon>Papilionoideae</taxon>
        <taxon>50 kb inversion clade</taxon>
        <taxon>NPAAA clade</taxon>
        <taxon>indigoferoid/millettioid clade</taxon>
        <taxon>Abreae</taxon>
        <taxon>Abrus</taxon>
    </lineage>
</organism>
<dbReference type="AlphaFoldDB" id="A0A8B8KXN2"/>
<dbReference type="GeneID" id="113859577"/>
<dbReference type="OrthoDB" id="913731at2759"/>
<protein>
    <submittedName>
        <fullName evidence="3">Uncharacterized protein LOC113859577</fullName>
    </submittedName>
</protein>
<accession>A0A8B8KXN2</accession>
<dbReference type="Pfam" id="PF03732">
    <property type="entry name" value="Retrotrans_gag"/>
    <property type="match status" value="1"/>
</dbReference>
<dbReference type="InterPro" id="IPR005162">
    <property type="entry name" value="Retrotrans_gag_dom"/>
</dbReference>
<evidence type="ECO:0000313" key="3">
    <source>
        <dbReference type="RefSeq" id="XP_027348113.1"/>
    </source>
</evidence>
<dbReference type="RefSeq" id="XP_027348113.1">
    <property type="nucleotide sequence ID" value="XM_027492312.1"/>
</dbReference>
<reference evidence="2" key="1">
    <citation type="journal article" date="2019" name="Toxins">
        <title>Detection of Abrin-Like and Prepropulchellin-Like Toxin Genes and Transcripts Using Whole Genome Sequencing and Full-Length Transcript Sequencing of Abrus precatorius.</title>
        <authorList>
            <person name="Hovde B.T."/>
            <person name="Daligault H.E."/>
            <person name="Hanschen E.R."/>
            <person name="Kunde Y.A."/>
            <person name="Johnson M.B."/>
            <person name="Starkenburg S.R."/>
            <person name="Johnson S.L."/>
        </authorList>
    </citation>
    <scope>NUCLEOTIDE SEQUENCE [LARGE SCALE GENOMIC DNA]</scope>
</reference>
<feature type="domain" description="Retrotransposon gag" evidence="1">
    <location>
        <begin position="11"/>
        <end position="81"/>
    </location>
</feature>
<dbReference type="Proteomes" id="UP000694853">
    <property type="component" value="Unplaced"/>
</dbReference>
<evidence type="ECO:0000313" key="2">
    <source>
        <dbReference type="Proteomes" id="UP000694853"/>
    </source>
</evidence>